<evidence type="ECO:0000313" key="3">
    <source>
        <dbReference type="Proteomes" id="UP001154114"/>
    </source>
</evidence>
<feature type="region of interest" description="Disordered" evidence="1">
    <location>
        <begin position="154"/>
        <end position="221"/>
    </location>
</feature>
<reference evidence="2" key="1">
    <citation type="submission" date="2021-12" db="EMBL/GenBank/DDBJ databases">
        <authorList>
            <person name="King R."/>
        </authorList>
    </citation>
    <scope>NUCLEOTIDE SEQUENCE</scope>
</reference>
<accession>A0A9P0BZW2</accession>
<protein>
    <recommendedName>
        <fullName evidence="4">Regulatory protein zeste</fullName>
    </recommendedName>
</protein>
<sequence length="286" mass="32537">MDGEVKRKQVSSEQLTALLDFLKGHVDLAKGLSRGRRRRGKFHAIKTWNLCAKKLNAYKNGAVKDGKAWSKYWCDWKYRVRRRALELQVSREGNRPLPEGMVPLSPMEETIMNIIGESMVDGVMIVNDPLAEASLDEDIPNYTDNNRYIEQASTSGVKRRHGMDVDETVPVDRKPSIDSTSGDYECTGGIKTRSSKRLKTRKSSNNSVSETESITQPETKPEVTHIMEADTDKTTMFLNLERQKIYENGKIVRSLEMIHGEITKLASVMSEIKDCLNKHYRRISVN</sequence>
<dbReference type="OrthoDB" id="7247196at2759"/>
<gene>
    <name evidence="2" type="ORF">CINC_LOCUS10229</name>
</gene>
<dbReference type="Proteomes" id="UP001154114">
    <property type="component" value="Chromosome 4"/>
</dbReference>
<dbReference type="EMBL" id="LR824007">
    <property type="protein sequence ID" value="CAH0602897.1"/>
    <property type="molecule type" value="Genomic_DNA"/>
</dbReference>
<name>A0A9P0BZW2_CHRIL</name>
<keyword evidence="3" id="KW-1185">Reference proteome</keyword>
<proteinExistence type="predicted"/>
<evidence type="ECO:0000313" key="2">
    <source>
        <dbReference type="EMBL" id="CAH0602897.1"/>
    </source>
</evidence>
<evidence type="ECO:0008006" key="4">
    <source>
        <dbReference type="Google" id="ProtNLM"/>
    </source>
</evidence>
<organism evidence="2 3">
    <name type="scientific">Chrysodeixis includens</name>
    <name type="common">Soybean looper</name>
    <name type="synonym">Pseudoplusia includens</name>
    <dbReference type="NCBI Taxonomy" id="689277"/>
    <lineage>
        <taxon>Eukaryota</taxon>
        <taxon>Metazoa</taxon>
        <taxon>Ecdysozoa</taxon>
        <taxon>Arthropoda</taxon>
        <taxon>Hexapoda</taxon>
        <taxon>Insecta</taxon>
        <taxon>Pterygota</taxon>
        <taxon>Neoptera</taxon>
        <taxon>Endopterygota</taxon>
        <taxon>Lepidoptera</taxon>
        <taxon>Glossata</taxon>
        <taxon>Ditrysia</taxon>
        <taxon>Noctuoidea</taxon>
        <taxon>Noctuidae</taxon>
        <taxon>Plusiinae</taxon>
        <taxon>Chrysodeixis</taxon>
    </lineage>
</organism>
<feature type="compositionally biased region" description="Polar residues" evidence="1">
    <location>
        <begin position="208"/>
        <end position="218"/>
    </location>
</feature>
<dbReference type="AlphaFoldDB" id="A0A9P0BZW2"/>
<evidence type="ECO:0000256" key="1">
    <source>
        <dbReference type="SAM" id="MobiDB-lite"/>
    </source>
</evidence>
<feature type="compositionally biased region" description="Basic residues" evidence="1">
    <location>
        <begin position="193"/>
        <end position="202"/>
    </location>
</feature>